<dbReference type="Pfam" id="PF07554">
    <property type="entry name" value="FIVAR"/>
    <property type="match status" value="1"/>
</dbReference>
<dbReference type="Pfam" id="PF05692">
    <property type="entry name" value="Myco_haema"/>
    <property type="match status" value="1"/>
</dbReference>
<feature type="domain" description="Haemagglutinin Mycoplasma" evidence="3">
    <location>
        <begin position="260"/>
        <end position="719"/>
    </location>
</feature>
<evidence type="ECO:0000313" key="5">
    <source>
        <dbReference type="Proteomes" id="UP000018735"/>
    </source>
</evidence>
<dbReference type="eggNOG" id="ENOG502ZBYP">
    <property type="taxonomic scope" value="Bacteria"/>
</dbReference>
<dbReference type="InterPro" id="IPR008692">
    <property type="entry name" value="Hemogglutn_Mycoplasma"/>
</dbReference>
<dbReference type="PROSITE" id="PS51257">
    <property type="entry name" value="PROKAR_LIPOPROTEIN"/>
    <property type="match status" value="1"/>
</dbReference>
<feature type="region of interest" description="Disordered" evidence="2">
    <location>
        <begin position="397"/>
        <end position="449"/>
    </location>
</feature>
<evidence type="ECO:0000256" key="1">
    <source>
        <dbReference type="SAM" id="Coils"/>
    </source>
</evidence>
<dbReference type="AlphaFoldDB" id="A0A0F6CKS4"/>
<keyword evidence="4" id="KW-0449">Lipoprotein</keyword>
<organism evidence="4 5">
    <name type="scientific">Mycoplasmoides gallisepticum S6</name>
    <dbReference type="NCBI Taxonomy" id="1006581"/>
    <lineage>
        <taxon>Bacteria</taxon>
        <taxon>Bacillati</taxon>
        <taxon>Mycoplasmatota</taxon>
        <taxon>Mycoplasmoidales</taxon>
        <taxon>Mycoplasmoidaceae</taxon>
        <taxon>Mycoplasmoides</taxon>
    </lineage>
</organism>
<dbReference type="RefSeq" id="WP_023893686.1">
    <property type="nucleotide sequence ID" value="NC_023030.2"/>
</dbReference>
<dbReference type="KEGG" id="mgz:GCW_02430"/>
<dbReference type="HOGENOM" id="CLU_026702_2_0_14"/>
<dbReference type="EMBL" id="CP006916">
    <property type="protein sequence ID" value="AHB99696.1"/>
    <property type="molecule type" value="Genomic_DNA"/>
</dbReference>
<gene>
    <name evidence="4" type="ORF">GCW_02430</name>
</gene>
<protein>
    <submittedName>
        <fullName evidence="4">VlhA.1.05 variable lipoprotein family protein</fullName>
    </submittedName>
</protein>
<sequence>MKTMKYIRIASLLGLGSIMSLGVTSCSLVVSKSIKAIKKPDDPSNKLPNKDDNNINIDTNQITDLQSNKLPNKDDNNINIDTNQITDLQSAKTILRNLITDQSATTESFHDYAKIKNALSSAYTLANNVSNNSSASVDELKNAIRNLQAAINSAKNEKQDFDNKHPNLVQTYNAIKTSLSYQQDILDRLQDANYSLIKAHVTNLFSQAQVIINNTLVPVNDANAPILENLQSLNNKILSSARQEVITTQINKVDNLVNRFEKFALNKQGLSGVDATRNNPQPWNYGFGGYSVDLGTGELTQPKSNTISTKSILNYSYYRRMFWQDNTTLLSNQDGLTDVSWIYGLFGSDAKYSFTFNYYGPITTGYLYFPYKLIKSGDSVALQYKLNNSDPISIDFSGPATNPAQTGAGAAGSGTNNNGSASASGRMTRQASSSEASTETPASTSMVNPTPTVSNIDVATVMLTNLRYGSNTIEFSLPANDSTKVAPMIGNMYISGSANNKDKVYNDIFGNQSAQESNSIIVNFATGYNLASDYSTFIVPYTSNLANISNSQTTKQFLIDFVGGSTVRGLSNNNSNSWYNNGINPQKAPSSTRANRTFIFYVNAPQTGDYSLSAPYYTSSTRNLSFSVNNQTRDNNLININNLLSSRQKNPWRRKNGALRQFDTSQANGDGDARQSVSDSTLTFSHSTLRLTKGINKIVVNGGSNGNDAPSFGNVTFRYVSSTSRNGVGS</sequence>
<feature type="compositionally biased region" description="Low complexity" evidence="2">
    <location>
        <begin position="413"/>
        <end position="445"/>
    </location>
</feature>
<feature type="coiled-coil region" evidence="1">
    <location>
        <begin position="130"/>
        <end position="164"/>
    </location>
</feature>
<keyword evidence="1" id="KW-0175">Coiled coil</keyword>
<name>A0A0F6CKS4_MYCGL</name>
<evidence type="ECO:0000313" key="4">
    <source>
        <dbReference type="EMBL" id="AHB99696.1"/>
    </source>
</evidence>
<proteinExistence type="predicted"/>
<evidence type="ECO:0000256" key="2">
    <source>
        <dbReference type="SAM" id="MobiDB-lite"/>
    </source>
</evidence>
<accession>A0A0F6CKS4</accession>
<evidence type="ECO:0000259" key="3">
    <source>
        <dbReference type="Pfam" id="PF05692"/>
    </source>
</evidence>
<reference evidence="4 5" key="1">
    <citation type="journal article" date="2011" name="PLoS ONE">
        <title>Core proteome of the minimal cell: comparative proteomics of three mollicute species.</title>
        <authorList>
            <person name="Fisunov G.Y."/>
            <person name="Alexeev D.G."/>
            <person name="Bazaleev N.A."/>
            <person name="Ladygina V.G."/>
            <person name="Galyamina M.A."/>
            <person name="Kondratov I.G."/>
            <person name="Zhukova N.A."/>
            <person name="Serebryakova M.V."/>
            <person name="Demina I.A."/>
            <person name="Govorun V.M."/>
        </authorList>
    </citation>
    <scope>NUCLEOTIDE SEQUENCE [LARGE SCALE GENOMIC DNA]</scope>
    <source>
        <strain evidence="4 5">S6</strain>
    </source>
</reference>
<dbReference type="Proteomes" id="UP000018735">
    <property type="component" value="Chromosome"/>
</dbReference>